<evidence type="ECO:0000313" key="2">
    <source>
        <dbReference type="Proteomes" id="UP000179243"/>
    </source>
</evidence>
<comment type="caution">
    <text evidence="1">The sequence shown here is derived from an EMBL/GenBank/DDBJ whole genome shotgun (WGS) entry which is preliminary data.</text>
</comment>
<name>A0A1F7F1N3_UNCRA</name>
<dbReference type="AlphaFoldDB" id="A0A1F7F1N3"/>
<dbReference type="EMBL" id="MFYX01000146">
    <property type="protein sequence ID" value="OGK00473.1"/>
    <property type="molecule type" value="Genomic_DNA"/>
</dbReference>
<protein>
    <submittedName>
        <fullName evidence="1">Uncharacterized protein</fullName>
    </submittedName>
</protein>
<sequence>MNDGDLVGLLLANYSKQYEIYKELLKNLSSGLTENGGKAAIYPIIQILSARNRAFDLIKELDDQITPHKIGWDRRKNDLHTVEAETLKAMLAKIKTILSDILVANTKLENVLAGLQEGSQAI</sequence>
<accession>A0A1F7F1N3</accession>
<evidence type="ECO:0000313" key="1">
    <source>
        <dbReference type="EMBL" id="OGK00473.1"/>
    </source>
</evidence>
<proteinExistence type="predicted"/>
<dbReference type="Proteomes" id="UP000179243">
    <property type="component" value="Unassembled WGS sequence"/>
</dbReference>
<reference evidence="1 2" key="1">
    <citation type="journal article" date="2016" name="Nat. Commun.">
        <title>Thousands of microbial genomes shed light on interconnected biogeochemical processes in an aquifer system.</title>
        <authorList>
            <person name="Anantharaman K."/>
            <person name="Brown C.T."/>
            <person name="Hug L.A."/>
            <person name="Sharon I."/>
            <person name="Castelle C.J."/>
            <person name="Probst A.J."/>
            <person name="Thomas B.C."/>
            <person name="Singh A."/>
            <person name="Wilkins M.J."/>
            <person name="Karaoz U."/>
            <person name="Brodie E.L."/>
            <person name="Williams K.H."/>
            <person name="Hubbard S.S."/>
            <person name="Banfield J.F."/>
        </authorList>
    </citation>
    <scope>NUCLEOTIDE SEQUENCE [LARGE SCALE GENOMIC DNA]</scope>
</reference>
<organism evidence="1 2">
    <name type="scientific">Candidatus Raymondbacteria bacterium RIFOXYD12_FULL_49_13</name>
    <dbReference type="NCBI Taxonomy" id="1817890"/>
    <lineage>
        <taxon>Bacteria</taxon>
        <taxon>Raymondiibacteriota</taxon>
    </lineage>
</organism>
<gene>
    <name evidence="1" type="ORF">A2519_10720</name>
</gene>